<dbReference type="AlphaFoldDB" id="A0A7R9BV12"/>
<dbReference type="GO" id="GO:0003723">
    <property type="term" value="F:RNA binding"/>
    <property type="evidence" value="ECO:0007669"/>
    <property type="project" value="UniProtKB-KW"/>
</dbReference>
<reference evidence="9" key="1">
    <citation type="submission" date="2020-11" db="EMBL/GenBank/DDBJ databases">
        <authorList>
            <person name="Tran Van P."/>
        </authorList>
    </citation>
    <scope>NUCLEOTIDE SEQUENCE</scope>
</reference>
<dbReference type="PANTHER" id="PTHR10796">
    <property type="entry name" value="PATCHED-RELATED"/>
    <property type="match status" value="1"/>
</dbReference>
<feature type="domain" description="RRM" evidence="8">
    <location>
        <begin position="463"/>
        <end position="538"/>
    </location>
</feature>
<evidence type="ECO:0000256" key="6">
    <source>
        <dbReference type="SAM" id="MobiDB-lite"/>
    </source>
</evidence>
<feature type="transmembrane region" description="Helical" evidence="7">
    <location>
        <begin position="247"/>
        <end position="267"/>
    </location>
</feature>
<dbReference type="Pfam" id="PF03176">
    <property type="entry name" value="MMPL"/>
    <property type="match status" value="1"/>
</dbReference>
<dbReference type="SUPFAM" id="SSF82866">
    <property type="entry name" value="Multidrug efflux transporter AcrB transmembrane domain"/>
    <property type="match status" value="2"/>
</dbReference>
<dbReference type="EMBL" id="CAJPEX010002260">
    <property type="protein sequence ID" value="CAG0920738.1"/>
    <property type="molecule type" value="Genomic_DNA"/>
</dbReference>
<accession>A0A7R9BV12</accession>
<dbReference type="InterPro" id="IPR012677">
    <property type="entry name" value="Nucleotide-bd_a/b_plait_sf"/>
</dbReference>
<gene>
    <name evidence="9" type="ORF">NMOB1V02_LOCUS8244</name>
</gene>
<feature type="transmembrane region" description="Helical" evidence="7">
    <location>
        <begin position="158"/>
        <end position="189"/>
    </location>
</feature>
<keyword evidence="4 7" id="KW-1133">Transmembrane helix</keyword>
<feature type="region of interest" description="Disordered" evidence="6">
    <location>
        <begin position="434"/>
        <end position="458"/>
    </location>
</feature>
<dbReference type="PANTHER" id="PTHR10796:SF130">
    <property type="entry name" value="PATCHED DOMAIN-CONTAINING PROTEIN 3-LIKE PROTEIN"/>
    <property type="match status" value="1"/>
</dbReference>
<dbReference type="Proteomes" id="UP000678499">
    <property type="component" value="Unassembled WGS sequence"/>
</dbReference>
<proteinExistence type="predicted"/>
<feature type="compositionally biased region" description="Pro residues" evidence="6">
    <location>
        <begin position="691"/>
        <end position="702"/>
    </location>
</feature>
<feature type="region of interest" description="Disordered" evidence="6">
    <location>
        <begin position="312"/>
        <end position="371"/>
    </location>
</feature>
<feature type="compositionally biased region" description="Low complexity" evidence="6">
    <location>
        <begin position="586"/>
        <end position="599"/>
    </location>
</feature>
<name>A0A7R9BV12_9CRUS</name>
<dbReference type="InterPro" id="IPR051697">
    <property type="entry name" value="Patched_domain-protein"/>
</dbReference>
<dbReference type="OrthoDB" id="6510177at2759"/>
<dbReference type="Gene3D" id="3.30.70.330">
    <property type="match status" value="1"/>
</dbReference>
<feature type="compositionally biased region" description="Pro residues" evidence="6">
    <location>
        <begin position="600"/>
        <end position="675"/>
    </location>
</feature>
<feature type="compositionally biased region" description="Pro residues" evidence="6">
    <location>
        <begin position="557"/>
        <end position="568"/>
    </location>
</feature>
<evidence type="ECO:0000313" key="9">
    <source>
        <dbReference type="EMBL" id="CAD7280586.1"/>
    </source>
</evidence>
<feature type="transmembrane region" description="Helical" evidence="7">
    <location>
        <begin position="201"/>
        <end position="223"/>
    </location>
</feature>
<evidence type="ECO:0000256" key="3">
    <source>
        <dbReference type="ARBA" id="ARBA00022884"/>
    </source>
</evidence>
<dbReference type="SUPFAM" id="SSF54928">
    <property type="entry name" value="RNA-binding domain, RBD"/>
    <property type="match status" value="1"/>
</dbReference>
<dbReference type="InterPro" id="IPR004869">
    <property type="entry name" value="MMPL_dom"/>
</dbReference>
<organism evidence="9">
    <name type="scientific">Notodromas monacha</name>
    <dbReference type="NCBI Taxonomy" id="399045"/>
    <lineage>
        <taxon>Eukaryota</taxon>
        <taxon>Metazoa</taxon>
        <taxon>Ecdysozoa</taxon>
        <taxon>Arthropoda</taxon>
        <taxon>Crustacea</taxon>
        <taxon>Oligostraca</taxon>
        <taxon>Ostracoda</taxon>
        <taxon>Podocopa</taxon>
        <taxon>Podocopida</taxon>
        <taxon>Cypridocopina</taxon>
        <taxon>Cypridoidea</taxon>
        <taxon>Cyprididae</taxon>
        <taxon>Notodromas</taxon>
    </lineage>
</organism>
<protein>
    <recommendedName>
        <fullName evidence="8">RRM domain-containing protein</fullName>
    </recommendedName>
</protein>
<evidence type="ECO:0000256" key="4">
    <source>
        <dbReference type="ARBA" id="ARBA00022989"/>
    </source>
</evidence>
<dbReference type="InterPro" id="IPR035979">
    <property type="entry name" value="RBD_domain_sf"/>
</dbReference>
<dbReference type="EMBL" id="OA884297">
    <property type="protein sequence ID" value="CAD7280586.1"/>
    <property type="molecule type" value="Genomic_DNA"/>
</dbReference>
<evidence type="ECO:0000256" key="1">
    <source>
        <dbReference type="ARBA" id="ARBA00004141"/>
    </source>
</evidence>
<feature type="non-terminal residue" evidence="9">
    <location>
        <position position="1"/>
    </location>
</feature>
<dbReference type="Gene3D" id="1.20.1640.10">
    <property type="entry name" value="Multidrug efflux transporter AcrB transmembrane domain"/>
    <property type="match status" value="2"/>
</dbReference>
<evidence type="ECO:0000256" key="5">
    <source>
        <dbReference type="ARBA" id="ARBA00023136"/>
    </source>
</evidence>
<dbReference type="InterPro" id="IPR057951">
    <property type="entry name" value="CPSF6/7_RSLD_N"/>
</dbReference>
<comment type="subcellular location">
    <subcellularLocation>
        <location evidence="1">Membrane</location>
        <topology evidence="1">Multi-pass membrane protein</topology>
    </subcellularLocation>
</comment>
<evidence type="ECO:0000259" key="8">
    <source>
        <dbReference type="SMART" id="SM00360"/>
    </source>
</evidence>
<keyword evidence="10" id="KW-1185">Reference proteome</keyword>
<dbReference type="InterPro" id="IPR000504">
    <property type="entry name" value="RRM_dom"/>
</dbReference>
<feature type="transmembrane region" description="Helical" evidence="7">
    <location>
        <begin position="279"/>
        <end position="302"/>
    </location>
</feature>
<dbReference type="SMART" id="SM00360">
    <property type="entry name" value="RRM"/>
    <property type="match status" value="1"/>
</dbReference>
<feature type="compositionally biased region" description="Basic and acidic residues" evidence="6">
    <location>
        <begin position="332"/>
        <end position="347"/>
    </location>
</feature>
<dbReference type="Pfam" id="PF25524">
    <property type="entry name" value="RSLD_CPSF6"/>
    <property type="match status" value="1"/>
</dbReference>
<keyword evidence="5 7" id="KW-0472">Membrane</keyword>
<feature type="region of interest" description="Disordered" evidence="6">
    <location>
        <begin position="548"/>
        <end position="729"/>
    </location>
</feature>
<dbReference type="GO" id="GO:0016020">
    <property type="term" value="C:membrane"/>
    <property type="evidence" value="ECO:0007669"/>
    <property type="project" value="UniProtKB-SubCell"/>
</dbReference>
<evidence type="ECO:0000256" key="7">
    <source>
        <dbReference type="SAM" id="Phobius"/>
    </source>
</evidence>
<keyword evidence="3" id="KW-0694">RNA-binding</keyword>
<feature type="transmembrane region" description="Helical" evidence="7">
    <location>
        <begin position="12"/>
        <end position="34"/>
    </location>
</feature>
<evidence type="ECO:0000256" key="2">
    <source>
        <dbReference type="ARBA" id="ARBA00022692"/>
    </source>
</evidence>
<sequence>VDVIGTMHFWGLTLDTVSCVILVIAIGLCVDYSAHMGHTFMTLAGDRKTRVRVTIEEIGPAVFHGGFSTFIAFVLLSGSESYVFTTFFKASVLNYQYDSMSGSAIQIEAMRTTKEIIANEQLVSVEPEAEVGAFAFSPAFGNWITDEVIGDELLRNMLLALLCVLIMTLILIASIPTCLMVLLCVILTLVDVIGTMHFWGLTLDTVSCVILVIAIGLCVDYSAHMGHTFMTLAGDRKTRVRVTIEEIGPAVFHGGFSTFIAFVLLSGSESYVFTTFFKIFFCVVLFGMFHGLFFLPVLLSFLGPAPYATAEDAGDKEETIRNHSGYRSSGRGHPDNSKKRVKGRDQGNPRNEFGPSTKNATPALQEEPRYSGISNTGFVEIPLEVIPGRESETMGDLVEDELDIYGDDLGEELAKREEEGDLVDLYEDVLAPSSRSIEHRNGPRRSLSPVRNGSHHHTGSRVSVVVGNLNWWTNETDVENAIKATGVDDFLELKFGENRANGQSKGYCVVTVGSEASAKLILERFPKREINGQVPLALPHTKSVIAQLDSQSKSSRPSPPINHLPPLGPSRGVPPQLGAPLRSSAMMLGLPPGRRGLPHSLPPPGGRPPPIGPPPMRGPPPGLPPIGLPPGPPLTLPPMRPPMSGIPPPLGPPPLTAPPPGLPPPGIPPPGPPPMDGRGPGRLPDWSRGAPPGPPPSHPPPALHVNPAFLNAPPSQPPPGYGHPQQKPNLSEAEFEDIMSRNRTVSSSAISRAVQDAATGKFSIFWAFLTKAIILRETLTVA</sequence>
<evidence type="ECO:0000313" key="10">
    <source>
        <dbReference type="Proteomes" id="UP000678499"/>
    </source>
</evidence>
<keyword evidence="2 7" id="KW-0812">Transmembrane</keyword>